<dbReference type="InterPro" id="IPR011707">
    <property type="entry name" value="Cu-oxidase-like_N"/>
</dbReference>
<dbReference type="InterPro" id="IPR008972">
    <property type="entry name" value="Cupredoxin"/>
</dbReference>
<dbReference type="PANTHER" id="PTHR11709:SF394">
    <property type="entry name" value="FI03373P-RELATED"/>
    <property type="match status" value="1"/>
</dbReference>
<keyword evidence="4" id="KW-0472">Membrane</keyword>
<dbReference type="RefSeq" id="WP_090696862.1">
    <property type="nucleotide sequence ID" value="NZ_FOSP01000002.1"/>
</dbReference>
<dbReference type="Pfam" id="PF00394">
    <property type="entry name" value="Cu-oxidase"/>
    <property type="match status" value="1"/>
</dbReference>
<feature type="transmembrane region" description="Helical" evidence="4">
    <location>
        <begin position="529"/>
        <end position="547"/>
    </location>
</feature>
<keyword evidence="3" id="KW-0186">Copper</keyword>
<evidence type="ECO:0000256" key="1">
    <source>
        <dbReference type="ARBA" id="ARBA00022723"/>
    </source>
</evidence>
<dbReference type="InterPro" id="IPR001117">
    <property type="entry name" value="Cu-oxidase_2nd"/>
</dbReference>
<evidence type="ECO:0000313" key="9">
    <source>
        <dbReference type="Proteomes" id="UP000199533"/>
    </source>
</evidence>
<proteinExistence type="predicted"/>
<dbReference type="SUPFAM" id="SSF49503">
    <property type="entry name" value="Cupredoxins"/>
    <property type="match status" value="2"/>
</dbReference>
<evidence type="ECO:0000256" key="2">
    <source>
        <dbReference type="ARBA" id="ARBA00023002"/>
    </source>
</evidence>
<feature type="chain" id="PRO_5011630147" evidence="5">
    <location>
        <begin position="24"/>
        <end position="574"/>
    </location>
</feature>
<evidence type="ECO:0000256" key="4">
    <source>
        <dbReference type="SAM" id="Phobius"/>
    </source>
</evidence>
<evidence type="ECO:0000259" key="7">
    <source>
        <dbReference type="Pfam" id="PF07732"/>
    </source>
</evidence>
<organism evidence="8 9">
    <name type="scientific">Nitrosomonas aestuarii</name>
    <dbReference type="NCBI Taxonomy" id="52441"/>
    <lineage>
        <taxon>Bacteria</taxon>
        <taxon>Pseudomonadati</taxon>
        <taxon>Pseudomonadota</taxon>
        <taxon>Betaproteobacteria</taxon>
        <taxon>Nitrosomonadales</taxon>
        <taxon>Nitrosomonadaceae</taxon>
        <taxon>Nitrosomonas</taxon>
    </lineage>
</organism>
<keyword evidence="9" id="KW-1185">Reference proteome</keyword>
<evidence type="ECO:0000256" key="5">
    <source>
        <dbReference type="SAM" id="SignalP"/>
    </source>
</evidence>
<dbReference type="AlphaFoldDB" id="A0A1I3XY68"/>
<feature type="domain" description="Plastocyanin-like" evidence="7">
    <location>
        <begin position="176"/>
        <end position="278"/>
    </location>
</feature>
<dbReference type="STRING" id="52441.SAMN05216302_1002122"/>
<protein>
    <submittedName>
        <fullName evidence="8">Multicopper oxidase</fullName>
    </submittedName>
</protein>
<name>A0A1I3XY68_9PROT</name>
<dbReference type="PROSITE" id="PS00080">
    <property type="entry name" value="MULTICOPPER_OXIDASE2"/>
    <property type="match status" value="1"/>
</dbReference>
<dbReference type="Gene3D" id="2.60.40.420">
    <property type="entry name" value="Cupredoxins - blue copper proteins"/>
    <property type="match status" value="2"/>
</dbReference>
<dbReference type="GO" id="GO:0005507">
    <property type="term" value="F:copper ion binding"/>
    <property type="evidence" value="ECO:0007669"/>
    <property type="project" value="InterPro"/>
</dbReference>
<reference evidence="9" key="1">
    <citation type="submission" date="2016-10" db="EMBL/GenBank/DDBJ databases">
        <authorList>
            <person name="Varghese N."/>
            <person name="Submissions S."/>
        </authorList>
    </citation>
    <scope>NUCLEOTIDE SEQUENCE [LARGE SCALE GENOMIC DNA]</scope>
    <source>
        <strain evidence="9">Nm69</strain>
    </source>
</reference>
<keyword evidence="2" id="KW-0560">Oxidoreductase</keyword>
<dbReference type="PANTHER" id="PTHR11709">
    <property type="entry name" value="MULTI-COPPER OXIDASE"/>
    <property type="match status" value="1"/>
</dbReference>
<feature type="domain" description="Plastocyanin-like" evidence="6">
    <location>
        <begin position="337"/>
        <end position="439"/>
    </location>
</feature>
<dbReference type="Pfam" id="PF07732">
    <property type="entry name" value="Cu-oxidase_3"/>
    <property type="match status" value="1"/>
</dbReference>
<sequence length="574" mass="64048">MPIRYFIAILAFSSIFFAVNTQASLKLPATVKVDPAALEFEPMCDPKISPSWRKAQVIEGVKIEASEQCSPDNPHLIAAVVKGTNNISMGTLMETGLSPDAIIKTDDIDGDGDPDRITIKLEIIELNGRTPDFEGVIPTFDIAPGIQPGAWVFAPKTSGMSTENFESLRANSLLRLPSPVIRVEVGDIVQIVLENTHYFPHTIHLHGVDHPFSHHEYNGGKYGNDGVPQTSEINLMPGERRVYEFQPRQPGTMFYHCHVQTHTHLAMGLAGMIIVEENRPNNWLQTLNVGGGKVRHPSVAIKEQFDQEYDLQYHAMDKELHEIIQKYNDPRLIARDMNRRYDLTDSTEDYFTLNGLSFPYTLRESMIIAEPNQKIKLRMLNSGGEMVAIHTHGHKATITHYDGVEHNPAAQITRDVFDMAPAQRLDLTLNTTNDGLHNYGEGAWLFHDHREKGITTDGMSEGGSMSMIAYKSYLNELGLPKVAHGIDLSVFFTKEYYQRRIPIWQDLDQTSSLGAAGVRSGMDPETRTTMLNLVSGFLVGILIYLIIARRQQAKAAMTSAISRLKGLKGSKAND</sequence>
<keyword evidence="4" id="KW-0812">Transmembrane</keyword>
<keyword evidence="4" id="KW-1133">Transmembrane helix</keyword>
<feature type="signal peptide" evidence="5">
    <location>
        <begin position="1"/>
        <end position="23"/>
    </location>
</feature>
<evidence type="ECO:0000259" key="6">
    <source>
        <dbReference type="Pfam" id="PF00394"/>
    </source>
</evidence>
<accession>A0A1I3XY68</accession>
<gene>
    <name evidence="8" type="ORF">SAMN05216302_1002122</name>
</gene>
<keyword evidence="1" id="KW-0479">Metal-binding</keyword>
<dbReference type="InterPro" id="IPR002355">
    <property type="entry name" value="Cu_oxidase_Cu_BS"/>
</dbReference>
<evidence type="ECO:0000256" key="3">
    <source>
        <dbReference type="ARBA" id="ARBA00023008"/>
    </source>
</evidence>
<dbReference type="Proteomes" id="UP000199533">
    <property type="component" value="Unassembled WGS sequence"/>
</dbReference>
<dbReference type="GO" id="GO:0016491">
    <property type="term" value="F:oxidoreductase activity"/>
    <property type="evidence" value="ECO:0007669"/>
    <property type="project" value="UniProtKB-KW"/>
</dbReference>
<evidence type="ECO:0000313" key="8">
    <source>
        <dbReference type="EMBL" id="SFK24001.1"/>
    </source>
</evidence>
<dbReference type="EMBL" id="FOSP01000002">
    <property type="protein sequence ID" value="SFK24001.1"/>
    <property type="molecule type" value="Genomic_DNA"/>
</dbReference>
<dbReference type="InterPro" id="IPR045087">
    <property type="entry name" value="Cu-oxidase_fam"/>
</dbReference>
<dbReference type="OrthoDB" id="9757546at2"/>
<keyword evidence="5" id="KW-0732">Signal</keyword>